<protein>
    <submittedName>
        <fullName evidence="3">Uncharacterized protein</fullName>
    </submittedName>
</protein>
<sequence length="77" mass="8392">MSKSKIAALLLAMLVLVPGLSACGFTTQGTQEQNRPAEVQNSEEEDKEEENKNVAKEIEKTAKEEAGEKTEEKKKGA</sequence>
<feature type="chain" id="PRO_5038371241" evidence="2">
    <location>
        <begin position="23"/>
        <end position="77"/>
    </location>
</feature>
<accession>A0A6J4RFW1</accession>
<gene>
    <name evidence="3" type="ORF">AVDCRST_MAG28-4143</name>
</gene>
<feature type="region of interest" description="Disordered" evidence="1">
    <location>
        <begin position="24"/>
        <end position="77"/>
    </location>
</feature>
<evidence type="ECO:0000313" key="3">
    <source>
        <dbReference type="EMBL" id="CAA9466456.1"/>
    </source>
</evidence>
<evidence type="ECO:0000256" key="2">
    <source>
        <dbReference type="SAM" id="SignalP"/>
    </source>
</evidence>
<feature type="signal peptide" evidence="2">
    <location>
        <begin position="1"/>
        <end position="22"/>
    </location>
</feature>
<dbReference type="EMBL" id="CADCVE010000106">
    <property type="protein sequence ID" value="CAA9466456.1"/>
    <property type="molecule type" value="Genomic_DNA"/>
</dbReference>
<reference evidence="3" key="1">
    <citation type="submission" date="2020-02" db="EMBL/GenBank/DDBJ databases">
        <authorList>
            <person name="Meier V. D."/>
        </authorList>
    </citation>
    <scope>NUCLEOTIDE SEQUENCE</scope>
    <source>
        <strain evidence="3">AVDCRST_MAG28</strain>
    </source>
</reference>
<dbReference type="PROSITE" id="PS51257">
    <property type="entry name" value="PROKAR_LIPOPROTEIN"/>
    <property type="match status" value="1"/>
</dbReference>
<evidence type="ECO:0000256" key="1">
    <source>
        <dbReference type="SAM" id="MobiDB-lite"/>
    </source>
</evidence>
<keyword evidence="2" id="KW-0732">Signal</keyword>
<organism evidence="3">
    <name type="scientific">uncultured Rubrobacteraceae bacterium</name>
    <dbReference type="NCBI Taxonomy" id="349277"/>
    <lineage>
        <taxon>Bacteria</taxon>
        <taxon>Bacillati</taxon>
        <taxon>Actinomycetota</taxon>
        <taxon>Rubrobacteria</taxon>
        <taxon>Rubrobacterales</taxon>
        <taxon>Rubrobacteraceae</taxon>
        <taxon>environmental samples</taxon>
    </lineage>
</organism>
<feature type="compositionally biased region" description="Basic and acidic residues" evidence="1">
    <location>
        <begin position="49"/>
        <end position="77"/>
    </location>
</feature>
<name>A0A6J4RFW1_9ACTN</name>
<dbReference type="AlphaFoldDB" id="A0A6J4RFW1"/>
<feature type="compositionally biased region" description="Polar residues" evidence="1">
    <location>
        <begin position="24"/>
        <end position="34"/>
    </location>
</feature>
<proteinExistence type="predicted"/>